<feature type="compositionally biased region" description="Polar residues" evidence="1">
    <location>
        <begin position="277"/>
        <end position="286"/>
    </location>
</feature>
<feature type="compositionally biased region" description="Polar residues" evidence="1">
    <location>
        <begin position="308"/>
        <end position="330"/>
    </location>
</feature>
<dbReference type="AlphaFoldDB" id="A0A9W9JT01"/>
<dbReference type="Pfam" id="PF15365">
    <property type="entry name" value="PNRC"/>
    <property type="match status" value="1"/>
</dbReference>
<gene>
    <name evidence="2" type="ORF">N7456_013708</name>
</gene>
<dbReference type="EMBL" id="JAPQKH010000012">
    <property type="protein sequence ID" value="KAJ5080998.1"/>
    <property type="molecule type" value="Genomic_DNA"/>
</dbReference>
<name>A0A9W9JT01_9EURO</name>
<reference evidence="2" key="2">
    <citation type="journal article" date="2023" name="IMA Fungus">
        <title>Comparative genomic study of the Penicillium genus elucidates a diverse pangenome and 15 lateral gene transfer events.</title>
        <authorList>
            <person name="Petersen C."/>
            <person name="Sorensen T."/>
            <person name="Nielsen M.R."/>
            <person name="Sondergaard T.E."/>
            <person name="Sorensen J.L."/>
            <person name="Fitzpatrick D.A."/>
            <person name="Frisvad J.C."/>
            <person name="Nielsen K.L."/>
        </authorList>
    </citation>
    <scope>NUCLEOTIDE SEQUENCE</scope>
    <source>
        <strain evidence="2">IBT 30069</strain>
    </source>
</reference>
<dbReference type="InterPro" id="IPR028322">
    <property type="entry name" value="PNRC-like_rgn"/>
</dbReference>
<keyword evidence="3" id="KW-1185">Reference proteome</keyword>
<feature type="compositionally biased region" description="Basic and acidic residues" evidence="1">
    <location>
        <begin position="289"/>
        <end position="300"/>
    </location>
</feature>
<evidence type="ECO:0000313" key="3">
    <source>
        <dbReference type="Proteomes" id="UP001149165"/>
    </source>
</evidence>
<feature type="compositionally biased region" description="Low complexity" evidence="1">
    <location>
        <begin position="74"/>
        <end position="83"/>
    </location>
</feature>
<protein>
    <submittedName>
        <fullName evidence="2">Uncharacterized protein</fullName>
    </submittedName>
</protein>
<comment type="caution">
    <text evidence="2">The sequence shown here is derived from an EMBL/GenBank/DDBJ whole genome shotgun (WGS) entry which is preliminary data.</text>
</comment>
<feature type="compositionally biased region" description="Polar residues" evidence="1">
    <location>
        <begin position="210"/>
        <end position="233"/>
    </location>
</feature>
<reference evidence="2" key="1">
    <citation type="submission" date="2022-11" db="EMBL/GenBank/DDBJ databases">
        <authorList>
            <person name="Petersen C."/>
        </authorList>
    </citation>
    <scope>NUCLEOTIDE SEQUENCE</scope>
    <source>
        <strain evidence="2">IBT 30069</strain>
    </source>
</reference>
<dbReference type="OrthoDB" id="2142961at2759"/>
<feature type="compositionally biased region" description="Pro residues" evidence="1">
    <location>
        <begin position="1"/>
        <end position="11"/>
    </location>
</feature>
<dbReference type="Proteomes" id="UP001149165">
    <property type="component" value="Unassembled WGS sequence"/>
</dbReference>
<organism evidence="2 3">
    <name type="scientific">Penicillium angulare</name>
    <dbReference type="NCBI Taxonomy" id="116970"/>
    <lineage>
        <taxon>Eukaryota</taxon>
        <taxon>Fungi</taxon>
        <taxon>Dikarya</taxon>
        <taxon>Ascomycota</taxon>
        <taxon>Pezizomycotina</taxon>
        <taxon>Eurotiomycetes</taxon>
        <taxon>Eurotiomycetidae</taxon>
        <taxon>Eurotiales</taxon>
        <taxon>Aspergillaceae</taxon>
        <taxon>Penicillium</taxon>
    </lineage>
</organism>
<sequence>MSTQSPHPPTPKGSRNNNNNHNRRPVNKKNTTPYGSKTGLLNTPPSSPPRNMSPAGVATDSSNANNVHSKKKQQQYQQYQQQQPPRSGKKPKDTTNRASPATNGHNGINGHRYTSSQSNGTPQPKDSAYAGPTFHASPAPSALPIPSFFSKSLPESDLAPTIETDSDSPDMDGDHETTPSKPRSRPTPQPTANEPKPTPLDFLFKAAVQARQSNNHMGSPESTSRVCSPQTDSKALHSNPPGGLFPFDMDSAEQSRASSIGPSFAPSYQDRMKALRPTNSGPAQSSETEEQRRMKTEQLKHLLLNPPAQKSASASVSPPQEYQHPANSNYGARARGHPNIPHYATPMRTNSGPAATVSRTYSPAQYQQMPNMSPGPNNAGRPLHPYANGHHNVNGRNLDSPLRREMPFTHSHSNGPSPGPYGNAYMGHVSAPNVAPPNNYVSPQPQYATAAFKMPTNSPSPSKPVDTKKMEDDLRRILKLDATSGIQSSFA</sequence>
<feature type="compositionally biased region" description="Polar residues" evidence="1">
    <location>
        <begin position="96"/>
        <end position="124"/>
    </location>
</feature>
<evidence type="ECO:0000313" key="2">
    <source>
        <dbReference type="EMBL" id="KAJ5080998.1"/>
    </source>
</evidence>
<evidence type="ECO:0000256" key="1">
    <source>
        <dbReference type="SAM" id="MobiDB-lite"/>
    </source>
</evidence>
<proteinExistence type="predicted"/>
<feature type="compositionally biased region" description="Polar residues" evidence="1">
    <location>
        <begin position="252"/>
        <end position="261"/>
    </location>
</feature>
<feature type="compositionally biased region" description="Polar residues" evidence="1">
    <location>
        <begin position="31"/>
        <end position="44"/>
    </location>
</feature>
<accession>A0A9W9JT01</accession>
<feature type="compositionally biased region" description="Low complexity" evidence="1">
    <location>
        <begin position="136"/>
        <end position="150"/>
    </location>
</feature>
<feature type="region of interest" description="Disordered" evidence="1">
    <location>
        <begin position="1"/>
        <end position="331"/>
    </location>
</feature>
<dbReference type="GO" id="GO:0016071">
    <property type="term" value="P:mRNA metabolic process"/>
    <property type="evidence" value="ECO:0007669"/>
    <property type="project" value="UniProtKB-ARBA"/>
</dbReference>